<reference evidence="1 2" key="1">
    <citation type="submission" date="2017-10" db="EMBL/GenBank/DDBJ databases">
        <title>Bacillus sp. nov., a halophilic bacterium isolated from a Yangshapao Lake.</title>
        <authorList>
            <person name="Wang H."/>
        </authorList>
    </citation>
    <scope>NUCLEOTIDE SEQUENCE [LARGE SCALE GENOMIC DNA]</scope>
    <source>
        <strain evidence="1 2">YSP-3</strain>
    </source>
</reference>
<organism evidence="1 2">
    <name type="scientific">Alteribacter lacisalsi</name>
    <dbReference type="NCBI Taxonomy" id="2045244"/>
    <lineage>
        <taxon>Bacteria</taxon>
        <taxon>Bacillati</taxon>
        <taxon>Bacillota</taxon>
        <taxon>Bacilli</taxon>
        <taxon>Bacillales</taxon>
        <taxon>Bacillaceae</taxon>
        <taxon>Alteribacter</taxon>
    </lineage>
</organism>
<gene>
    <name evidence="1" type="ORF">CR205_11425</name>
</gene>
<name>A0A2W0H3C1_9BACI</name>
<protein>
    <submittedName>
        <fullName evidence="1">Uncharacterized protein</fullName>
    </submittedName>
</protein>
<keyword evidence="2" id="KW-1185">Reference proteome</keyword>
<dbReference type="EMBL" id="PDOF01000002">
    <property type="protein sequence ID" value="PYZ96333.1"/>
    <property type="molecule type" value="Genomic_DNA"/>
</dbReference>
<proteinExistence type="predicted"/>
<accession>A0A2W0H3C1</accession>
<sequence length="69" mass="8334">MLKNRKKTDVPLDFSGVINTIHTRLWTKRIYVRVNNKGVYNLWIVWKNRRKAVAAPLFLFTTFLWIKWG</sequence>
<dbReference type="AlphaFoldDB" id="A0A2W0H3C1"/>
<comment type="caution">
    <text evidence="1">The sequence shown here is derived from an EMBL/GenBank/DDBJ whole genome shotgun (WGS) entry which is preliminary data.</text>
</comment>
<evidence type="ECO:0000313" key="1">
    <source>
        <dbReference type="EMBL" id="PYZ96333.1"/>
    </source>
</evidence>
<dbReference type="Proteomes" id="UP000248066">
    <property type="component" value="Unassembled WGS sequence"/>
</dbReference>
<evidence type="ECO:0000313" key="2">
    <source>
        <dbReference type="Proteomes" id="UP000248066"/>
    </source>
</evidence>